<dbReference type="AlphaFoldDB" id="A0A5D4JKZ6"/>
<sequence>MFHQHHSHPSALSHPSRLTLADYGWDTERERSFGPSRDEGLIPGRVVRAERGLCDVVAETGPVRAMALPSSGTSERLTPCTGDWVAVRPAGPATSATVVAVLERRTAVVRATSSRTSHAQVLAANVDTVAVSVSLADPLKLGRIERMLALAWDSGATPVVVLTKADRCADTQRAAAEVAKAAPGVEVLVTSASTGEGLDVLTAVLAGTVVLLGPSGAGKSTLGNRLLGEDLLATGAVRDSDGKGRHTTAWRELVPLPHGGVLLDTPGLRGVGLHDADDGLEHTFAEITELARDCRFADCAHTTEPGCTVLAAVEDGRLTQRRLDSYHRLQRENTYAASRTDARLRAELERPMKQISRQVRALKQSPHFKV</sequence>
<dbReference type="Gene3D" id="3.40.50.300">
    <property type="entry name" value="P-loop containing nucleotide triphosphate hydrolases"/>
    <property type="match status" value="1"/>
</dbReference>
<proteinExistence type="inferred from homology"/>
<feature type="binding site" evidence="10">
    <location>
        <position position="294"/>
    </location>
    <ligand>
        <name>Zn(2+)</name>
        <dbReference type="ChEBI" id="CHEBI:29105"/>
    </ligand>
</feature>
<gene>
    <name evidence="10 13" type="primary">rsgA</name>
    <name evidence="13" type="ORF">FY004_12305</name>
</gene>
<dbReference type="GO" id="GO:0042274">
    <property type="term" value="P:ribosomal small subunit biogenesis"/>
    <property type="evidence" value="ECO:0007669"/>
    <property type="project" value="UniProtKB-UniRule"/>
</dbReference>
<keyword evidence="8 10" id="KW-0694">RNA-binding</keyword>
<evidence type="ECO:0000256" key="5">
    <source>
        <dbReference type="ARBA" id="ARBA00022741"/>
    </source>
</evidence>
<dbReference type="GO" id="GO:0046872">
    <property type="term" value="F:metal ion binding"/>
    <property type="evidence" value="ECO:0007669"/>
    <property type="project" value="UniProtKB-KW"/>
</dbReference>
<dbReference type="InterPro" id="IPR010914">
    <property type="entry name" value="RsgA_GTPase_dom"/>
</dbReference>
<evidence type="ECO:0000256" key="10">
    <source>
        <dbReference type="HAMAP-Rule" id="MF_01820"/>
    </source>
</evidence>
<feature type="binding site" evidence="10">
    <location>
        <position position="307"/>
    </location>
    <ligand>
        <name>Zn(2+)</name>
        <dbReference type="ChEBI" id="CHEBI:29105"/>
    </ligand>
</feature>
<comment type="caution">
    <text evidence="13">The sequence shown here is derived from an EMBL/GenBank/DDBJ whole genome shotgun (WGS) entry which is preliminary data.</text>
</comment>
<evidence type="ECO:0000256" key="1">
    <source>
        <dbReference type="ARBA" id="ARBA00022490"/>
    </source>
</evidence>
<keyword evidence="3 10" id="KW-0479">Metal-binding</keyword>
<evidence type="ECO:0000256" key="6">
    <source>
        <dbReference type="ARBA" id="ARBA00022801"/>
    </source>
</evidence>
<keyword evidence="1 10" id="KW-0963">Cytoplasm</keyword>
<dbReference type="PROSITE" id="PS51721">
    <property type="entry name" value="G_CP"/>
    <property type="match status" value="1"/>
</dbReference>
<comment type="cofactor">
    <cofactor evidence="10">
        <name>Zn(2+)</name>
        <dbReference type="ChEBI" id="CHEBI:29105"/>
    </cofactor>
    <text evidence="10">Binds 1 zinc ion per subunit.</text>
</comment>
<evidence type="ECO:0000256" key="8">
    <source>
        <dbReference type="ARBA" id="ARBA00022884"/>
    </source>
</evidence>
<name>A0A5D4JKZ6_9ACTN</name>
<dbReference type="EC" id="3.6.1.-" evidence="10"/>
<comment type="subunit">
    <text evidence="10">Monomer. Associates with 30S ribosomal subunit, binds 16S rRNA.</text>
</comment>
<organism evidence="13 14">
    <name type="scientific">Streptomyces parvus</name>
    <dbReference type="NCBI Taxonomy" id="66428"/>
    <lineage>
        <taxon>Bacteria</taxon>
        <taxon>Bacillati</taxon>
        <taxon>Actinomycetota</taxon>
        <taxon>Actinomycetes</taxon>
        <taxon>Kitasatosporales</taxon>
        <taxon>Streptomycetaceae</taxon>
        <taxon>Streptomyces</taxon>
    </lineage>
</organism>
<keyword evidence="9 10" id="KW-0342">GTP-binding</keyword>
<comment type="similarity">
    <text evidence="10">Belongs to the TRAFAC class YlqF/YawG GTPase family. RsgA subfamily.</text>
</comment>
<protein>
    <recommendedName>
        <fullName evidence="10">Small ribosomal subunit biogenesis GTPase RsgA</fullName>
        <ecNumber evidence="10">3.6.1.-</ecNumber>
    </recommendedName>
</protein>
<dbReference type="Proteomes" id="UP000323242">
    <property type="component" value="Unassembled WGS sequence"/>
</dbReference>
<keyword evidence="7 10" id="KW-0862">Zinc</keyword>
<dbReference type="NCBIfam" id="TIGR00157">
    <property type="entry name" value="ribosome small subunit-dependent GTPase A"/>
    <property type="match status" value="1"/>
</dbReference>
<comment type="subcellular location">
    <subcellularLocation>
        <location evidence="10">Cytoplasm</location>
    </subcellularLocation>
</comment>
<dbReference type="PROSITE" id="PS50936">
    <property type="entry name" value="ENGC_GTPASE"/>
    <property type="match status" value="1"/>
</dbReference>
<feature type="domain" description="EngC GTPase" evidence="11">
    <location>
        <begin position="124"/>
        <end position="269"/>
    </location>
</feature>
<dbReference type="InterPro" id="IPR030378">
    <property type="entry name" value="G_CP_dom"/>
</dbReference>
<dbReference type="CDD" id="cd01854">
    <property type="entry name" value="YjeQ_EngC"/>
    <property type="match status" value="1"/>
</dbReference>
<comment type="function">
    <text evidence="10">One of several proteins that assist in the late maturation steps of the functional core of the 30S ribosomal subunit. Helps release RbfA from mature subunits. May play a role in the assembly of ribosomal proteins into the subunit. Circularly permuted GTPase that catalyzes slow GTP hydrolysis, GTPase activity is stimulated by the 30S ribosomal subunit.</text>
</comment>
<dbReference type="SUPFAM" id="SSF52540">
    <property type="entry name" value="P-loop containing nucleoside triphosphate hydrolases"/>
    <property type="match status" value="1"/>
</dbReference>
<feature type="domain" description="CP-type G" evidence="12">
    <location>
        <begin position="116"/>
        <end position="271"/>
    </location>
</feature>
<dbReference type="EMBL" id="VSZQ01000052">
    <property type="protein sequence ID" value="TYR64293.1"/>
    <property type="molecule type" value="Genomic_DNA"/>
</dbReference>
<evidence type="ECO:0000256" key="4">
    <source>
        <dbReference type="ARBA" id="ARBA00022730"/>
    </source>
</evidence>
<evidence type="ECO:0000259" key="12">
    <source>
        <dbReference type="PROSITE" id="PS51721"/>
    </source>
</evidence>
<dbReference type="GO" id="GO:0003924">
    <property type="term" value="F:GTPase activity"/>
    <property type="evidence" value="ECO:0007669"/>
    <property type="project" value="UniProtKB-UniRule"/>
</dbReference>
<accession>A0A5D4JKZ6</accession>
<evidence type="ECO:0000256" key="2">
    <source>
        <dbReference type="ARBA" id="ARBA00022517"/>
    </source>
</evidence>
<evidence type="ECO:0000256" key="3">
    <source>
        <dbReference type="ARBA" id="ARBA00022723"/>
    </source>
</evidence>
<evidence type="ECO:0000256" key="7">
    <source>
        <dbReference type="ARBA" id="ARBA00022833"/>
    </source>
</evidence>
<keyword evidence="5 10" id="KW-0547">Nucleotide-binding</keyword>
<evidence type="ECO:0000256" key="9">
    <source>
        <dbReference type="ARBA" id="ARBA00023134"/>
    </source>
</evidence>
<feature type="binding site" evidence="10">
    <location>
        <begin position="163"/>
        <end position="166"/>
    </location>
    <ligand>
        <name>GTP</name>
        <dbReference type="ChEBI" id="CHEBI:37565"/>
    </ligand>
</feature>
<feature type="binding site" evidence="10">
    <location>
        <position position="301"/>
    </location>
    <ligand>
        <name>Zn(2+)</name>
        <dbReference type="ChEBI" id="CHEBI:29105"/>
    </ligand>
</feature>
<reference evidence="13 14" key="1">
    <citation type="submission" date="2019-08" db="EMBL/GenBank/DDBJ databases">
        <title>Draft genome for granaticin producer strain Streptomyces parvus C05.</title>
        <authorList>
            <person name="Gonzalez-Pimentel J.L."/>
        </authorList>
    </citation>
    <scope>NUCLEOTIDE SEQUENCE [LARGE SCALE GENOMIC DNA]</scope>
    <source>
        <strain evidence="13 14">C05</strain>
    </source>
</reference>
<dbReference type="GO" id="GO:0005737">
    <property type="term" value="C:cytoplasm"/>
    <property type="evidence" value="ECO:0007669"/>
    <property type="project" value="UniProtKB-SubCell"/>
</dbReference>
<feature type="binding site" evidence="10">
    <location>
        <position position="299"/>
    </location>
    <ligand>
        <name>Zn(2+)</name>
        <dbReference type="ChEBI" id="CHEBI:29105"/>
    </ligand>
</feature>
<evidence type="ECO:0000313" key="13">
    <source>
        <dbReference type="EMBL" id="TYR64293.1"/>
    </source>
</evidence>
<dbReference type="GO" id="GO:0005525">
    <property type="term" value="F:GTP binding"/>
    <property type="evidence" value="ECO:0007669"/>
    <property type="project" value="UniProtKB-UniRule"/>
</dbReference>
<keyword evidence="2 10" id="KW-0690">Ribosome biogenesis</keyword>
<dbReference type="PANTHER" id="PTHR32120">
    <property type="entry name" value="SMALL RIBOSOMAL SUBUNIT BIOGENESIS GTPASE RSGA"/>
    <property type="match status" value="1"/>
</dbReference>
<keyword evidence="4 10" id="KW-0699">rRNA-binding</keyword>
<feature type="binding site" evidence="10">
    <location>
        <begin position="213"/>
        <end position="221"/>
    </location>
    <ligand>
        <name>GTP</name>
        <dbReference type="ChEBI" id="CHEBI:37565"/>
    </ligand>
</feature>
<dbReference type="PANTHER" id="PTHR32120:SF10">
    <property type="entry name" value="SMALL RIBOSOMAL SUBUNIT BIOGENESIS GTPASE RSGA"/>
    <property type="match status" value="1"/>
</dbReference>
<dbReference type="Gene3D" id="1.10.40.50">
    <property type="entry name" value="Probable gtpase engc, domain 3"/>
    <property type="match status" value="1"/>
</dbReference>
<keyword evidence="6 10" id="KW-0378">Hydrolase</keyword>
<keyword evidence="14" id="KW-1185">Reference proteome</keyword>
<evidence type="ECO:0000313" key="14">
    <source>
        <dbReference type="Proteomes" id="UP000323242"/>
    </source>
</evidence>
<dbReference type="GO" id="GO:0019843">
    <property type="term" value="F:rRNA binding"/>
    <property type="evidence" value="ECO:0007669"/>
    <property type="project" value="UniProtKB-KW"/>
</dbReference>
<dbReference type="InterPro" id="IPR027417">
    <property type="entry name" value="P-loop_NTPase"/>
</dbReference>
<dbReference type="HAMAP" id="MF_01820">
    <property type="entry name" value="GTPase_RsgA"/>
    <property type="match status" value="1"/>
</dbReference>
<evidence type="ECO:0000259" key="11">
    <source>
        <dbReference type="PROSITE" id="PS50936"/>
    </source>
</evidence>
<dbReference type="Pfam" id="PF03193">
    <property type="entry name" value="RsgA_GTPase"/>
    <property type="match status" value="1"/>
</dbReference>
<dbReference type="InterPro" id="IPR004881">
    <property type="entry name" value="Ribosome_biogen_GTPase_RsgA"/>
</dbReference>